<dbReference type="Gene3D" id="3.30.450.20">
    <property type="entry name" value="PAS domain"/>
    <property type="match status" value="1"/>
</dbReference>
<dbReference type="InterPro" id="IPR005467">
    <property type="entry name" value="His_kinase_dom"/>
</dbReference>
<dbReference type="InterPro" id="IPR036890">
    <property type="entry name" value="HATPase_C_sf"/>
</dbReference>
<dbReference type="PANTHER" id="PTHR43065:SF10">
    <property type="entry name" value="PEROXIDE STRESS-ACTIVATED HISTIDINE KINASE MAK3"/>
    <property type="match status" value="1"/>
</dbReference>
<evidence type="ECO:0000256" key="5">
    <source>
        <dbReference type="ARBA" id="ARBA00022741"/>
    </source>
</evidence>
<feature type="domain" description="Histidine kinase" evidence="10">
    <location>
        <begin position="166"/>
        <end position="372"/>
    </location>
</feature>
<evidence type="ECO:0000313" key="11">
    <source>
        <dbReference type="EMBL" id="KAA0259505.1"/>
    </source>
</evidence>
<dbReference type="PROSITE" id="PS50109">
    <property type="entry name" value="HIS_KIN"/>
    <property type="match status" value="1"/>
</dbReference>
<dbReference type="SMART" id="SM00388">
    <property type="entry name" value="HisKA"/>
    <property type="match status" value="1"/>
</dbReference>
<dbReference type="GO" id="GO:0005524">
    <property type="term" value="F:ATP binding"/>
    <property type="evidence" value="ECO:0007669"/>
    <property type="project" value="UniProtKB-KW"/>
</dbReference>
<dbReference type="EMBL" id="VFJB01000001">
    <property type="protein sequence ID" value="KAA0259505.1"/>
    <property type="molecule type" value="Genomic_DNA"/>
</dbReference>
<accession>A0A5A8F727</accession>
<keyword evidence="9" id="KW-0175">Coiled coil</keyword>
<evidence type="ECO:0000256" key="6">
    <source>
        <dbReference type="ARBA" id="ARBA00022777"/>
    </source>
</evidence>
<keyword evidence="6" id="KW-0418">Kinase</keyword>
<evidence type="ECO:0000256" key="9">
    <source>
        <dbReference type="SAM" id="Coils"/>
    </source>
</evidence>
<dbReference type="Pfam" id="PF00512">
    <property type="entry name" value="HisKA"/>
    <property type="match status" value="1"/>
</dbReference>
<dbReference type="CDD" id="cd00082">
    <property type="entry name" value="HisKA"/>
    <property type="match status" value="1"/>
</dbReference>
<keyword evidence="12" id="KW-1185">Reference proteome</keyword>
<dbReference type="Gene3D" id="3.30.565.10">
    <property type="entry name" value="Histidine kinase-like ATPase, C-terminal domain"/>
    <property type="match status" value="1"/>
</dbReference>
<evidence type="ECO:0000256" key="8">
    <source>
        <dbReference type="ARBA" id="ARBA00023012"/>
    </source>
</evidence>
<dbReference type="InterPro" id="IPR004358">
    <property type="entry name" value="Sig_transdc_His_kin-like_C"/>
</dbReference>
<evidence type="ECO:0000259" key="10">
    <source>
        <dbReference type="PROSITE" id="PS50109"/>
    </source>
</evidence>
<dbReference type="SUPFAM" id="SSF47384">
    <property type="entry name" value="Homodimeric domain of signal transducing histidine kinase"/>
    <property type="match status" value="1"/>
</dbReference>
<dbReference type="SUPFAM" id="SSF55874">
    <property type="entry name" value="ATPase domain of HSP90 chaperone/DNA topoisomerase II/histidine kinase"/>
    <property type="match status" value="1"/>
</dbReference>
<reference evidence="11 12" key="1">
    <citation type="submission" date="2019-06" db="EMBL/GenBank/DDBJ databases">
        <title>Genomic insights into carbon and energy metabolism of Deferribacter autotrophicus revealed new metabolic traits in the phylum Deferribacteres.</title>
        <authorList>
            <person name="Slobodkin A.I."/>
            <person name="Slobodkina G.B."/>
            <person name="Allioux M."/>
            <person name="Alain K."/>
            <person name="Jebbar M."/>
            <person name="Shadrin V."/>
            <person name="Kublanov I.V."/>
            <person name="Toshchakov S.V."/>
            <person name="Bonch-Osmolovskaya E.A."/>
        </authorList>
    </citation>
    <scope>NUCLEOTIDE SEQUENCE [LARGE SCALE GENOMIC DNA]</scope>
    <source>
        <strain evidence="11 12">SL50</strain>
    </source>
</reference>
<evidence type="ECO:0000256" key="4">
    <source>
        <dbReference type="ARBA" id="ARBA00022679"/>
    </source>
</evidence>
<dbReference type="PRINTS" id="PR00344">
    <property type="entry name" value="BCTRLSENSOR"/>
</dbReference>
<name>A0A5A8F727_9BACT</name>
<gene>
    <name evidence="11" type="ORF">FHQ18_01110</name>
</gene>
<dbReference type="AlphaFoldDB" id="A0A5A8F727"/>
<dbReference type="EC" id="2.7.13.3" evidence="2"/>
<dbReference type="PANTHER" id="PTHR43065">
    <property type="entry name" value="SENSOR HISTIDINE KINASE"/>
    <property type="match status" value="1"/>
</dbReference>
<dbReference type="InterPro" id="IPR036097">
    <property type="entry name" value="HisK_dim/P_sf"/>
</dbReference>
<proteinExistence type="predicted"/>
<evidence type="ECO:0000256" key="3">
    <source>
        <dbReference type="ARBA" id="ARBA00022553"/>
    </source>
</evidence>
<dbReference type="Pfam" id="PF02518">
    <property type="entry name" value="HATPase_c"/>
    <property type="match status" value="1"/>
</dbReference>
<keyword evidence="5" id="KW-0547">Nucleotide-binding</keyword>
<dbReference type="InterPro" id="IPR003661">
    <property type="entry name" value="HisK_dim/P_dom"/>
</dbReference>
<dbReference type="GO" id="GO:0000155">
    <property type="term" value="F:phosphorelay sensor kinase activity"/>
    <property type="evidence" value="ECO:0007669"/>
    <property type="project" value="InterPro"/>
</dbReference>
<evidence type="ECO:0000256" key="7">
    <source>
        <dbReference type="ARBA" id="ARBA00022840"/>
    </source>
</evidence>
<keyword evidence="4" id="KW-0808">Transferase</keyword>
<comment type="catalytic activity">
    <reaction evidence="1">
        <text>ATP + protein L-histidine = ADP + protein N-phospho-L-histidine.</text>
        <dbReference type="EC" id="2.7.13.3"/>
    </reaction>
</comment>
<feature type="coiled-coil region" evidence="9">
    <location>
        <begin position="24"/>
        <end position="58"/>
    </location>
</feature>
<dbReference type="InterPro" id="IPR003594">
    <property type="entry name" value="HATPase_dom"/>
</dbReference>
<dbReference type="SMART" id="SM00387">
    <property type="entry name" value="HATPase_c"/>
    <property type="match status" value="1"/>
</dbReference>
<organism evidence="11 12">
    <name type="scientific">Deferribacter autotrophicus</name>
    <dbReference type="NCBI Taxonomy" id="500465"/>
    <lineage>
        <taxon>Bacteria</taxon>
        <taxon>Pseudomonadati</taxon>
        <taxon>Deferribacterota</taxon>
        <taxon>Deferribacteres</taxon>
        <taxon>Deferribacterales</taxon>
        <taxon>Deferribacteraceae</taxon>
        <taxon>Deferribacter</taxon>
    </lineage>
</organism>
<dbReference type="RefSeq" id="WP_149265325.1">
    <property type="nucleotide sequence ID" value="NZ_VFJB01000001.1"/>
</dbReference>
<dbReference type="OrthoDB" id="9776727at2"/>
<evidence type="ECO:0000313" key="12">
    <source>
        <dbReference type="Proteomes" id="UP000322876"/>
    </source>
</evidence>
<keyword evidence="7" id="KW-0067">ATP-binding</keyword>
<keyword evidence="8" id="KW-0902">Two-component regulatory system</keyword>
<sequence length="375" mass="43154">MAKESRRNEIELLSEAFQAFNIATEKLQNSYAALKEETEKLRKEIEEKNKQLEEMSSLLSSVLMSANSAIVALDDNGKIIISNRKFDELYNFYGDKFLDFLMKNMSKGIYEKDFEKSVFRISVGKFNHNGLDGWTFSIDDITEFKEMEKEHRRDEHLKAMGVMAANIAHEIRNPLGSIELFASLLSRDLKNNLEKRSLADSILKGVKSINSTISNILLFSKDVVVKIEKHYLADIIDDVVLYLRHLMIDKNINFINRIDEDSMIYCDKELMKQVFMNLIHNAIDAVDENGKIELYNFCDKEFDVIVVEDNGCGIEKEFLDKIFIPFHTTKTKGTGLGLSIVYKIIKAHKGNIFVESDGKSYTKILIKLKRGENVW</sequence>
<dbReference type="Proteomes" id="UP000322876">
    <property type="component" value="Unassembled WGS sequence"/>
</dbReference>
<evidence type="ECO:0000256" key="1">
    <source>
        <dbReference type="ARBA" id="ARBA00000085"/>
    </source>
</evidence>
<evidence type="ECO:0000256" key="2">
    <source>
        <dbReference type="ARBA" id="ARBA00012438"/>
    </source>
</evidence>
<comment type="caution">
    <text evidence="11">The sequence shown here is derived from an EMBL/GenBank/DDBJ whole genome shotgun (WGS) entry which is preliminary data.</text>
</comment>
<dbReference type="Gene3D" id="1.10.287.130">
    <property type="match status" value="1"/>
</dbReference>
<keyword evidence="3" id="KW-0597">Phosphoprotein</keyword>
<protein>
    <recommendedName>
        <fullName evidence="2">histidine kinase</fullName>
        <ecNumber evidence="2">2.7.13.3</ecNumber>
    </recommendedName>
</protein>